<dbReference type="InterPro" id="IPR002172">
    <property type="entry name" value="LDrepeatLR_classA_rpt"/>
</dbReference>
<feature type="transmembrane region" description="Helical" evidence="3">
    <location>
        <begin position="370"/>
        <end position="392"/>
    </location>
</feature>
<keyword evidence="3" id="KW-0472">Membrane</keyword>
<protein>
    <recommendedName>
        <fullName evidence="4">BPTI/Kunitz inhibitor domain-containing protein</fullName>
    </recommendedName>
</protein>
<dbReference type="GO" id="GO:0004867">
    <property type="term" value="F:serine-type endopeptidase inhibitor activity"/>
    <property type="evidence" value="ECO:0007669"/>
    <property type="project" value="InterPro"/>
</dbReference>
<dbReference type="CDD" id="cd22624">
    <property type="entry name" value="Kunitz_HAI1_2-like"/>
    <property type="match status" value="1"/>
</dbReference>
<organism evidence="5 6">
    <name type="scientific">Mugilogobius chulae</name>
    <name type="common">yellowstripe goby</name>
    <dbReference type="NCBI Taxonomy" id="88201"/>
    <lineage>
        <taxon>Eukaryota</taxon>
        <taxon>Metazoa</taxon>
        <taxon>Chordata</taxon>
        <taxon>Craniata</taxon>
        <taxon>Vertebrata</taxon>
        <taxon>Euteleostomi</taxon>
        <taxon>Actinopterygii</taxon>
        <taxon>Neopterygii</taxon>
        <taxon>Teleostei</taxon>
        <taxon>Neoteleostei</taxon>
        <taxon>Acanthomorphata</taxon>
        <taxon>Gobiaria</taxon>
        <taxon>Gobiiformes</taxon>
        <taxon>Gobioidei</taxon>
        <taxon>Gobiidae</taxon>
        <taxon>Gobionellinae</taxon>
        <taxon>Mugilogobius</taxon>
    </lineage>
</organism>
<dbReference type="Gene3D" id="4.10.410.10">
    <property type="entry name" value="Pancreatic trypsin inhibitor Kunitz domain"/>
    <property type="match status" value="1"/>
</dbReference>
<dbReference type="PROSITE" id="PS50279">
    <property type="entry name" value="BPTI_KUNITZ_2"/>
    <property type="match status" value="1"/>
</dbReference>
<feature type="domain" description="BPTI/Kunitz inhibitor" evidence="4">
    <location>
        <begin position="292"/>
        <end position="342"/>
    </location>
</feature>
<dbReference type="SMART" id="SM00131">
    <property type="entry name" value="KU"/>
    <property type="match status" value="2"/>
</dbReference>
<dbReference type="Pfam" id="PF00014">
    <property type="entry name" value="Kunitz_BPTI"/>
    <property type="match status" value="1"/>
</dbReference>
<dbReference type="EMBL" id="JBBPFD010000011">
    <property type="protein sequence ID" value="KAK7906727.1"/>
    <property type="molecule type" value="Genomic_DNA"/>
</dbReference>
<evidence type="ECO:0000256" key="3">
    <source>
        <dbReference type="SAM" id="Phobius"/>
    </source>
</evidence>
<keyword evidence="6" id="KW-1185">Reference proteome</keyword>
<keyword evidence="3" id="KW-1133">Transmembrane helix</keyword>
<dbReference type="GO" id="GO:0030198">
    <property type="term" value="P:extracellular matrix organization"/>
    <property type="evidence" value="ECO:0007669"/>
    <property type="project" value="TreeGrafter"/>
</dbReference>
<sequence>MVWSGGGSGLEGRSGDGRSVWRWEGLEVGLVWRRVWSGGGSGLEEGLFLEEGLVWRRSGLEEGLVWRRVWSGLEEGLVWRWEGPRGGSGLEEGLVWRWDLVWRRSGLEEGLVWKVGCWSWSWSVLLNRSLSPQNTQFPDQVRLSGLVAGVLLVPAHSDRLQRKLGQDRILVQVLSPEETSLFCLAPPKVGPCRASFTRNYNNYLSESACETACRNVTASLERNAPPPVAKVCGSQCVPGQLVCDSDCCVHKSLECDGVQQCSDGADESGCSNLNQTFNRLVTIKVDEKNARCTLPPHTGPCRASFSRWFYDPLEEKCQTFTFGGCDPNENNHEEETQCEEACRGVTDKDVYSPGMFKRYEDEDEGGSGSVALGVILAVTLLALLAIAAYCLIRKRKDSTHRPVSSSEI</sequence>
<dbReference type="PANTHER" id="PTHR46750:SF1">
    <property type="entry name" value="KUNITZ-TYPE PROTEASE INHIBITOR 1"/>
    <property type="match status" value="1"/>
</dbReference>
<dbReference type="GO" id="GO:0008544">
    <property type="term" value="P:epidermis development"/>
    <property type="evidence" value="ECO:0007669"/>
    <property type="project" value="TreeGrafter"/>
</dbReference>
<dbReference type="GO" id="GO:0005886">
    <property type="term" value="C:plasma membrane"/>
    <property type="evidence" value="ECO:0007669"/>
    <property type="project" value="TreeGrafter"/>
</dbReference>
<dbReference type="Pfam" id="PF00057">
    <property type="entry name" value="Ldl_recept_a"/>
    <property type="match status" value="1"/>
</dbReference>
<comment type="caution">
    <text evidence="5">The sequence shown here is derived from an EMBL/GenBank/DDBJ whole genome shotgun (WGS) entry which is preliminary data.</text>
</comment>
<evidence type="ECO:0000256" key="2">
    <source>
        <dbReference type="PROSITE-ProRule" id="PRU00124"/>
    </source>
</evidence>
<feature type="disulfide bond" evidence="2">
    <location>
        <begin position="243"/>
        <end position="261"/>
    </location>
</feature>
<evidence type="ECO:0000313" key="5">
    <source>
        <dbReference type="EMBL" id="KAK7906727.1"/>
    </source>
</evidence>
<dbReference type="PROSITE" id="PS01209">
    <property type="entry name" value="LDLRA_1"/>
    <property type="match status" value="1"/>
</dbReference>
<dbReference type="GO" id="GO:0060429">
    <property type="term" value="P:epithelium development"/>
    <property type="evidence" value="ECO:0007669"/>
    <property type="project" value="TreeGrafter"/>
</dbReference>
<name>A0AAW0NSI5_9GOBI</name>
<dbReference type="Proteomes" id="UP001460270">
    <property type="component" value="Unassembled WGS sequence"/>
</dbReference>
<dbReference type="PRINTS" id="PR00759">
    <property type="entry name" value="BASICPTASE"/>
</dbReference>
<dbReference type="AlphaFoldDB" id="A0AAW0NSI5"/>
<gene>
    <name evidence="5" type="ORF">WMY93_015339</name>
</gene>
<reference evidence="6" key="1">
    <citation type="submission" date="2024-04" db="EMBL/GenBank/DDBJ databases">
        <title>Salinicola lusitanus LLJ914,a marine bacterium isolated from the Okinawa Trough.</title>
        <authorList>
            <person name="Li J."/>
        </authorList>
    </citation>
    <scope>NUCLEOTIDE SEQUENCE [LARGE SCALE GENOMIC DNA]</scope>
</reference>
<dbReference type="InterPro" id="IPR036880">
    <property type="entry name" value="Kunitz_BPTI_sf"/>
</dbReference>
<dbReference type="InterPro" id="IPR002223">
    <property type="entry name" value="Kunitz_BPTI"/>
</dbReference>
<evidence type="ECO:0000256" key="1">
    <source>
        <dbReference type="ARBA" id="ARBA00023157"/>
    </source>
</evidence>
<keyword evidence="1 2" id="KW-1015">Disulfide bond</keyword>
<dbReference type="PANTHER" id="PTHR46750">
    <property type="entry name" value="KUNITZ-TYPE PROTEASE INHIBITOR 1"/>
    <property type="match status" value="1"/>
</dbReference>
<dbReference type="Gene3D" id="4.10.400.10">
    <property type="entry name" value="Low-density Lipoprotein Receptor"/>
    <property type="match status" value="1"/>
</dbReference>
<dbReference type="SMART" id="SM00192">
    <property type="entry name" value="LDLa"/>
    <property type="match status" value="1"/>
</dbReference>
<dbReference type="InterPro" id="IPR036055">
    <property type="entry name" value="LDL_receptor-like_sf"/>
</dbReference>
<evidence type="ECO:0000313" key="6">
    <source>
        <dbReference type="Proteomes" id="UP001460270"/>
    </source>
</evidence>
<dbReference type="PROSITE" id="PS50068">
    <property type="entry name" value="LDLRA_2"/>
    <property type="match status" value="1"/>
</dbReference>
<feature type="disulfide bond" evidence="2">
    <location>
        <begin position="255"/>
        <end position="270"/>
    </location>
</feature>
<accession>A0AAW0NSI5</accession>
<evidence type="ECO:0000259" key="4">
    <source>
        <dbReference type="PROSITE" id="PS50279"/>
    </source>
</evidence>
<keyword evidence="3" id="KW-0812">Transmembrane</keyword>
<dbReference type="InterPro" id="IPR023415">
    <property type="entry name" value="LDLR_class-A_CS"/>
</dbReference>
<dbReference type="CDD" id="cd00112">
    <property type="entry name" value="LDLa"/>
    <property type="match status" value="1"/>
</dbReference>
<proteinExistence type="predicted"/>
<feature type="disulfide bond" evidence="2">
    <location>
        <begin position="236"/>
        <end position="248"/>
    </location>
</feature>
<dbReference type="SUPFAM" id="SSF57424">
    <property type="entry name" value="LDL receptor-like module"/>
    <property type="match status" value="1"/>
</dbReference>
<dbReference type="SUPFAM" id="SSF57362">
    <property type="entry name" value="BPTI-like"/>
    <property type="match status" value="2"/>
</dbReference>